<feature type="compositionally biased region" description="Basic and acidic residues" evidence="1">
    <location>
        <begin position="48"/>
        <end position="61"/>
    </location>
</feature>
<name>A0A8H6ZFH1_9AGAR</name>
<sequence length="160" mass="17409">MSGTKRSRSPEDIDSSRKVVKTAVGAINPVRRSLLPAIQPVRRVVKCQIDHSDSKAEEIAEKPPGPPPPVPREGGRPSHQGRGVRTDHASPALLTGLSDPHTPPPKKRKKGKKHPKTDHDTATAQHFLTPQSSRIAAFTTQQPAHFAYMSPPKLSRSHGK</sequence>
<dbReference type="Proteomes" id="UP000623467">
    <property type="component" value="Unassembled WGS sequence"/>
</dbReference>
<dbReference type="EMBL" id="JACAZH010000001">
    <property type="protein sequence ID" value="KAF7378030.1"/>
    <property type="molecule type" value="Genomic_DNA"/>
</dbReference>
<feature type="compositionally biased region" description="Basic residues" evidence="1">
    <location>
        <begin position="104"/>
        <end position="116"/>
    </location>
</feature>
<comment type="caution">
    <text evidence="2">The sequence shown here is derived from an EMBL/GenBank/DDBJ whole genome shotgun (WGS) entry which is preliminary data.</text>
</comment>
<reference evidence="2" key="1">
    <citation type="submission" date="2020-05" db="EMBL/GenBank/DDBJ databases">
        <title>Mycena genomes resolve the evolution of fungal bioluminescence.</title>
        <authorList>
            <person name="Tsai I.J."/>
        </authorList>
    </citation>
    <scope>NUCLEOTIDE SEQUENCE</scope>
    <source>
        <strain evidence="2">160909Yilan</strain>
    </source>
</reference>
<evidence type="ECO:0000256" key="1">
    <source>
        <dbReference type="SAM" id="MobiDB-lite"/>
    </source>
</evidence>
<gene>
    <name evidence="2" type="ORF">MSAN_00226900</name>
</gene>
<feature type="compositionally biased region" description="Polar residues" evidence="1">
    <location>
        <begin position="122"/>
        <end position="131"/>
    </location>
</feature>
<accession>A0A8H6ZFH1</accession>
<proteinExistence type="predicted"/>
<keyword evidence="3" id="KW-1185">Reference proteome</keyword>
<organism evidence="2 3">
    <name type="scientific">Mycena sanguinolenta</name>
    <dbReference type="NCBI Taxonomy" id="230812"/>
    <lineage>
        <taxon>Eukaryota</taxon>
        <taxon>Fungi</taxon>
        <taxon>Dikarya</taxon>
        <taxon>Basidiomycota</taxon>
        <taxon>Agaricomycotina</taxon>
        <taxon>Agaricomycetes</taxon>
        <taxon>Agaricomycetidae</taxon>
        <taxon>Agaricales</taxon>
        <taxon>Marasmiineae</taxon>
        <taxon>Mycenaceae</taxon>
        <taxon>Mycena</taxon>
    </lineage>
</organism>
<dbReference type="OrthoDB" id="10606848at2759"/>
<evidence type="ECO:0000313" key="3">
    <source>
        <dbReference type="Proteomes" id="UP000623467"/>
    </source>
</evidence>
<dbReference type="AlphaFoldDB" id="A0A8H6ZFH1"/>
<protein>
    <submittedName>
        <fullName evidence="2">Uncharacterized protein</fullName>
    </submittedName>
</protein>
<feature type="region of interest" description="Disordered" evidence="1">
    <location>
        <begin position="31"/>
        <end position="131"/>
    </location>
</feature>
<evidence type="ECO:0000313" key="2">
    <source>
        <dbReference type="EMBL" id="KAF7378030.1"/>
    </source>
</evidence>